<dbReference type="PANTHER" id="PTHR43184">
    <property type="entry name" value="MAJOR FACILITATOR SUPERFAMILY TRANSPORTER 16, ISOFORM B"/>
    <property type="match status" value="1"/>
</dbReference>
<name>A0A7S0SI00_9CHLO</name>
<evidence type="ECO:0000313" key="7">
    <source>
        <dbReference type="EMBL" id="CAD8704905.1"/>
    </source>
</evidence>
<comment type="subcellular location">
    <subcellularLocation>
        <location evidence="1">Membrane</location>
        <topology evidence="1">Multi-pass membrane protein</topology>
    </subcellularLocation>
</comment>
<feature type="compositionally biased region" description="Basic and acidic residues" evidence="5">
    <location>
        <begin position="210"/>
        <end position="219"/>
    </location>
</feature>
<protein>
    <recommendedName>
        <fullName evidence="8">Major facilitator superfamily (MFS) profile domain-containing protein</fullName>
    </recommendedName>
</protein>
<organism evidence="7">
    <name type="scientific">Mantoniella antarctica</name>
    <dbReference type="NCBI Taxonomy" id="81844"/>
    <lineage>
        <taxon>Eukaryota</taxon>
        <taxon>Viridiplantae</taxon>
        <taxon>Chlorophyta</taxon>
        <taxon>Mamiellophyceae</taxon>
        <taxon>Mamiellales</taxon>
        <taxon>Mamiellaceae</taxon>
        <taxon>Mantoniella</taxon>
    </lineage>
</organism>
<evidence type="ECO:0008006" key="8">
    <source>
        <dbReference type="Google" id="ProtNLM"/>
    </source>
</evidence>
<feature type="transmembrane region" description="Helical" evidence="6">
    <location>
        <begin position="694"/>
        <end position="714"/>
    </location>
</feature>
<feature type="transmembrane region" description="Helical" evidence="6">
    <location>
        <begin position="73"/>
        <end position="95"/>
    </location>
</feature>
<feature type="transmembrane region" description="Helical" evidence="6">
    <location>
        <begin position="268"/>
        <end position="289"/>
    </location>
</feature>
<evidence type="ECO:0000256" key="5">
    <source>
        <dbReference type="SAM" id="MobiDB-lite"/>
    </source>
</evidence>
<keyword evidence="2 6" id="KW-0812">Transmembrane</keyword>
<feature type="transmembrane region" description="Helical" evidence="6">
    <location>
        <begin position="355"/>
        <end position="374"/>
    </location>
</feature>
<dbReference type="InterPro" id="IPR011701">
    <property type="entry name" value="MFS"/>
</dbReference>
<keyword evidence="4 6" id="KW-0472">Membrane</keyword>
<feature type="transmembrane region" description="Helical" evidence="6">
    <location>
        <begin position="31"/>
        <end position="53"/>
    </location>
</feature>
<dbReference type="InterPro" id="IPR036259">
    <property type="entry name" value="MFS_trans_sf"/>
</dbReference>
<evidence type="ECO:0000256" key="4">
    <source>
        <dbReference type="ARBA" id="ARBA00023136"/>
    </source>
</evidence>
<feature type="transmembrane region" description="Helical" evidence="6">
    <location>
        <begin position="301"/>
        <end position="319"/>
    </location>
</feature>
<proteinExistence type="predicted"/>
<dbReference type="AlphaFoldDB" id="A0A7S0SI00"/>
<dbReference type="PANTHER" id="PTHR43184:SF12">
    <property type="entry name" value="SUGAR PHOSPHATE EXCHANGER 3"/>
    <property type="match status" value="1"/>
</dbReference>
<feature type="transmembrane region" description="Helical" evidence="6">
    <location>
        <begin position="331"/>
        <end position="348"/>
    </location>
</feature>
<feature type="transmembrane region" description="Helical" evidence="6">
    <location>
        <begin position="147"/>
        <end position="166"/>
    </location>
</feature>
<dbReference type="EMBL" id="HBFC01013028">
    <property type="protein sequence ID" value="CAD8704905.1"/>
    <property type="molecule type" value="Transcribed_RNA"/>
</dbReference>
<keyword evidence="3 6" id="KW-1133">Transmembrane helix</keyword>
<dbReference type="SUPFAM" id="SSF103473">
    <property type="entry name" value="MFS general substrate transporter"/>
    <property type="match status" value="1"/>
</dbReference>
<feature type="compositionally biased region" description="Polar residues" evidence="5">
    <location>
        <begin position="190"/>
        <end position="204"/>
    </location>
</feature>
<dbReference type="GO" id="GO:0022857">
    <property type="term" value="F:transmembrane transporter activity"/>
    <property type="evidence" value="ECO:0007669"/>
    <property type="project" value="InterPro"/>
</dbReference>
<feature type="transmembrane region" description="Helical" evidence="6">
    <location>
        <begin position="6"/>
        <end position="24"/>
    </location>
</feature>
<evidence type="ECO:0000256" key="3">
    <source>
        <dbReference type="ARBA" id="ARBA00022989"/>
    </source>
</evidence>
<evidence type="ECO:0000256" key="2">
    <source>
        <dbReference type="ARBA" id="ARBA00022692"/>
    </source>
</evidence>
<evidence type="ECO:0000256" key="1">
    <source>
        <dbReference type="ARBA" id="ARBA00004141"/>
    </source>
</evidence>
<gene>
    <name evidence="7" type="ORF">MANT1106_LOCUS7587</name>
</gene>
<sequence length="724" mass="74934">MDTTFLVFYGAGLLFSGSIGARYGNKRVACVGLAGTAIIMATMGALTKGWLVAPPADTEAAWSQASRLYLPLWALNGLVQSLGFPNLVAVTAGWVEPSKRGLILGLWSTTGSAGDIIGLNVATYVLQGGSGWTGSSTQAVPRDWTNVFFVLATYLAVTAALLGVSVEDAAATHAKVAVAATTNASDENESLLNKSAPRTGTGTRSGLGVHETDADRHTTQQEQGVYRYPMRNESATSSGTRTGTDAVASNLSGLIEAASIPGVLDWSISYFFIKTVTYTILFWMPYYLTLTLDSIEAANNLTVLFDVAMIVGCATLGSLTDACGGSRSPGFIASFTVGSVPLLVLPKLRQSIPHYALAFIVLGVFTGGPTHMYGTAVSVDLGETAAAAGGNPGLVSSLSGLIDGIGTLGAALGQSVVAQIASQGEHARAYLDEVVLTTDPVPDDTDADVDGNTTNIKRGGSSSVLVDLGSARKRFDAGTETEIGVDNRVEGWAPAVADGGDAERPVSARDYTGAYVQGALQSDHGVVSGRSSDTGSVGGLDRRGVGGHALGSSRRLDASQPTSNLGDFDEHRYYSSYQEYAALGVARSSYSGRWSDDSASTRGMWWHRGAILDAGDPTLYDTPGAAGVGSGSSGSGGGSWRSWIGIDSEAGSSVGSGASDATWSSLSRALSAESADAQAMDGNDANFQARWSRVFLMLFVLNLAAAATLLRVALRELRRGARGA</sequence>
<dbReference type="GO" id="GO:0005789">
    <property type="term" value="C:endoplasmic reticulum membrane"/>
    <property type="evidence" value="ECO:0007669"/>
    <property type="project" value="TreeGrafter"/>
</dbReference>
<reference evidence="7" key="1">
    <citation type="submission" date="2021-01" db="EMBL/GenBank/DDBJ databases">
        <authorList>
            <person name="Corre E."/>
            <person name="Pelletier E."/>
            <person name="Niang G."/>
            <person name="Scheremetjew M."/>
            <person name="Finn R."/>
            <person name="Kale V."/>
            <person name="Holt S."/>
            <person name="Cochrane G."/>
            <person name="Meng A."/>
            <person name="Brown T."/>
            <person name="Cohen L."/>
        </authorList>
    </citation>
    <scope>NUCLEOTIDE SEQUENCE</scope>
    <source>
        <strain evidence="7">SL-175</strain>
    </source>
</reference>
<dbReference type="Gene3D" id="1.20.1250.20">
    <property type="entry name" value="MFS general substrate transporter like domains"/>
    <property type="match status" value="2"/>
</dbReference>
<evidence type="ECO:0000256" key="6">
    <source>
        <dbReference type="SAM" id="Phobius"/>
    </source>
</evidence>
<dbReference type="Pfam" id="PF07690">
    <property type="entry name" value="MFS_1"/>
    <property type="match status" value="1"/>
</dbReference>
<accession>A0A7S0SI00</accession>
<feature type="region of interest" description="Disordered" evidence="5">
    <location>
        <begin position="187"/>
        <end position="222"/>
    </location>
</feature>